<dbReference type="PANTHER" id="PTHR12151">
    <property type="entry name" value="ELECTRON TRANSPORT PROTIN SCO1/SENC FAMILY MEMBER"/>
    <property type="match status" value="1"/>
</dbReference>
<feature type="transmembrane region" description="Helical" evidence="3">
    <location>
        <begin position="6"/>
        <end position="26"/>
    </location>
</feature>
<keyword evidence="3" id="KW-0472">Membrane</keyword>
<evidence type="ECO:0000259" key="4">
    <source>
        <dbReference type="PROSITE" id="PS51352"/>
    </source>
</evidence>
<dbReference type="Proteomes" id="UP001209713">
    <property type="component" value="Unassembled WGS sequence"/>
</dbReference>
<keyword evidence="3" id="KW-0812">Transmembrane</keyword>
<feature type="domain" description="Thioredoxin" evidence="4">
    <location>
        <begin position="38"/>
        <end position="201"/>
    </location>
</feature>
<reference evidence="5 6" key="1">
    <citation type="submission" date="2022-10" db="EMBL/GenBank/DDBJ databases">
        <title>Marinomonas transparenta sp. nov. and Marinomonas sargassi sp. nov., isolated from marine alga (Sargassum natans (L.) Gaillon).</title>
        <authorList>
            <person name="Wang Y."/>
        </authorList>
    </citation>
    <scope>NUCLEOTIDE SEQUENCE [LARGE SCALE GENOMIC DNA]</scope>
    <source>
        <strain evidence="5 6">C2222</strain>
    </source>
</reference>
<evidence type="ECO:0000256" key="1">
    <source>
        <dbReference type="ARBA" id="ARBA00010996"/>
    </source>
</evidence>
<evidence type="ECO:0000313" key="6">
    <source>
        <dbReference type="Proteomes" id="UP001209713"/>
    </source>
</evidence>
<dbReference type="InterPro" id="IPR003782">
    <property type="entry name" value="SCO1/SenC"/>
</dbReference>
<dbReference type="CDD" id="cd02968">
    <property type="entry name" value="SCO"/>
    <property type="match status" value="1"/>
</dbReference>
<dbReference type="SUPFAM" id="SSF52833">
    <property type="entry name" value="Thioredoxin-like"/>
    <property type="match status" value="1"/>
</dbReference>
<dbReference type="RefSeq" id="WP_263530664.1">
    <property type="nucleotide sequence ID" value="NZ_JAOVZB010000004.1"/>
</dbReference>
<comment type="caution">
    <text evidence="5">The sequence shown here is derived from an EMBL/GenBank/DDBJ whole genome shotgun (WGS) entry which is preliminary data.</text>
</comment>
<keyword evidence="2" id="KW-0186">Copper</keyword>
<sequence length="208" mass="23021">MNQSKVLKIAVALSLLLSVLIIVLYFSTTTHPIGEKYRPLSDLGGPFTLQTKQGPFSLSDIEGKVGVVYFGFLSCTEACPASIGVVQAAYKQLTEEERNGVQFLFISVDPERDSLEDLYDFGDYYDNDLIALTGTREQIDQVTSDYGVFFDLVDLEGSALEYTVDHSSRFYMIDKSGKLFTTMSHSTTPSELAARIQQLQSTGDFSSN</sequence>
<dbReference type="Gene3D" id="3.40.30.10">
    <property type="entry name" value="Glutaredoxin"/>
    <property type="match status" value="1"/>
</dbReference>
<organism evidence="5 6">
    <name type="scientific">Marinomonas sargassi</name>
    <dbReference type="NCBI Taxonomy" id="2984494"/>
    <lineage>
        <taxon>Bacteria</taxon>
        <taxon>Pseudomonadati</taxon>
        <taxon>Pseudomonadota</taxon>
        <taxon>Gammaproteobacteria</taxon>
        <taxon>Oceanospirillales</taxon>
        <taxon>Oceanospirillaceae</taxon>
        <taxon>Marinomonas</taxon>
    </lineage>
</organism>
<comment type="similarity">
    <text evidence="1">Belongs to the SCO1/2 family.</text>
</comment>
<keyword evidence="6" id="KW-1185">Reference proteome</keyword>
<dbReference type="InterPro" id="IPR013766">
    <property type="entry name" value="Thioredoxin_domain"/>
</dbReference>
<dbReference type="EMBL" id="JAOVZB010000004">
    <property type="protein sequence ID" value="MCV2403287.1"/>
    <property type="molecule type" value="Genomic_DNA"/>
</dbReference>
<dbReference type="Pfam" id="PF02630">
    <property type="entry name" value="SCO1-SenC"/>
    <property type="match status" value="1"/>
</dbReference>
<dbReference type="PANTHER" id="PTHR12151:SF25">
    <property type="entry name" value="LINALOOL DEHYDRATASE_ISOMERASE DOMAIN-CONTAINING PROTEIN"/>
    <property type="match status" value="1"/>
</dbReference>
<keyword evidence="3" id="KW-1133">Transmembrane helix</keyword>
<name>A0ABT2YTR8_9GAMM</name>
<dbReference type="PROSITE" id="PS51352">
    <property type="entry name" value="THIOREDOXIN_2"/>
    <property type="match status" value="1"/>
</dbReference>
<evidence type="ECO:0000256" key="3">
    <source>
        <dbReference type="SAM" id="Phobius"/>
    </source>
</evidence>
<proteinExistence type="inferred from homology"/>
<gene>
    <name evidence="5" type="ORF">OFY17_10385</name>
</gene>
<evidence type="ECO:0000256" key="2">
    <source>
        <dbReference type="ARBA" id="ARBA00023008"/>
    </source>
</evidence>
<evidence type="ECO:0000313" key="5">
    <source>
        <dbReference type="EMBL" id="MCV2403287.1"/>
    </source>
</evidence>
<protein>
    <submittedName>
        <fullName evidence="5">SCO family protein</fullName>
    </submittedName>
</protein>
<accession>A0ABT2YTR8</accession>
<dbReference type="InterPro" id="IPR036249">
    <property type="entry name" value="Thioredoxin-like_sf"/>
</dbReference>